<dbReference type="InterPro" id="IPR015803">
    <property type="entry name" value="Cys-tRNA-ligase"/>
</dbReference>
<keyword evidence="9 13" id="KW-0067">ATP-binding</keyword>
<dbReference type="InterPro" id="IPR024909">
    <property type="entry name" value="Cys-tRNA/MSH_ligase"/>
</dbReference>
<keyword evidence="17" id="KW-1185">Reference proteome</keyword>
<comment type="subcellular location">
    <subcellularLocation>
        <location evidence="1 13">Cytoplasm</location>
    </subcellularLocation>
</comment>
<evidence type="ECO:0000256" key="1">
    <source>
        <dbReference type="ARBA" id="ARBA00004496"/>
    </source>
</evidence>
<name>A0A7K3WJA0_9ACTN</name>
<evidence type="ECO:0000313" key="17">
    <source>
        <dbReference type="Proteomes" id="UP000470470"/>
    </source>
</evidence>
<evidence type="ECO:0000256" key="8">
    <source>
        <dbReference type="ARBA" id="ARBA00022833"/>
    </source>
</evidence>
<dbReference type="Pfam" id="PF23493">
    <property type="entry name" value="CysS_C"/>
    <property type="match status" value="1"/>
</dbReference>
<feature type="short sequence motif" description="'HIGH' region" evidence="13">
    <location>
        <begin position="31"/>
        <end position="41"/>
    </location>
</feature>
<feature type="binding site" evidence="13">
    <location>
        <position position="29"/>
    </location>
    <ligand>
        <name>Zn(2+)</name>
        <dbReference type="ChEBI" id="CHEBI:29105"/>
    </ligand>
</feature>
<dbReference type="EMBL" id="JAAGWK010000036">
    <property type="protein sequence ID" value="NEL56524.1"/>
    <property type="molecule type" value="Genomic_DNA"/>
</dbReference>
<gene>
    <name evidence="13" type="primary">cysS</name>
    <name evidence="16" type="ORF">G1H19_21380</name>
</gene>
<evidence type="ECO:0000256" key="3">
    <source>
        <dbReference type="ARBA" id="ARBA00011245"/>
    </source>
</evidence>
<evidence type="ECO:0000256" key="10">
    <source>
        <dbReference type="ARBA" id="ARBA00022917"/>
    </source>
</evidence>
<evidence type="ECO:0000256" key="13">
    <source>
        <dbReference type="HAMAP-Rule" id="MF_00041"/>
    </source>
</evidence>
<evidence type="ECO:0000256" key="5">
    <source>
        <dbReference type="ARBA" id="ARBA00022598"/>
    </source>
</evidence>
<dbReference type="PRINTS" id="PR00983">
    <property type="entry name" value="TRNASYNTHCYS"/>
</dbReference>
<evidence type="ECO:0000256" key="14">
    <source>
        <dbReference type="SAM" id="MobiDB-lite"/>
    </source>
</evidence>
<dbReference type="AlphaFoldDB" id="A0A7K3WJA0"/>
<evidence type="ECO:0000256" key="2">
    <source>
        <dbReference type="ARBA" id="ARBA00005594"/>
    </source>
</evidence>
<evidence type="ECO:0000256" key="11">
    <source>
        <dbReference type="ARBA" id="ARBA00023146"/>
    </source>
</evidence>
<dbReference type="PANTHER" id="PTHR10890:SF30">
    <property type="entry name" value="CYSTEINE--TRNA LIGASE"/>
    <property type="match status" value="1"/>
</dbReference>
<proteinExistence type="inferred from homology"/>
<comment type="caution">
    <text evidence="16">The sequence shown here is derived from an EMBL/GenBank/DDBJ whole genome shotgun (WGS) entry which is preliminary data.</text>
</comment>
<dbReference type="HAMAP" id="MF_00041">
    <property type="entry name" value="Cys_tRNA_synth"/>
    <property type="match status" value="1"/>
</dbReference>
<protein>
    <recommendedName>
        <fullName evidence="13">Cysteine--tRNA ligase</fullName>
        <ecNumber evidence="13">6.1.1.16</ecNumber>
    </recommendedName>
    <alternativeName>
        <fullName evidence="13">Cysteinyl-tRNA synthetase</fullName>
        <shortName evidence="13">CysRS</shortName>
    </alternativeName>
</protein>
<dbReference type="GO" id="GO:0004817">
    <property type="term" value="F:cysteine-tRNA ligase activity"/>
    <property type="evidence" value="ECO:0007669"/>
    <property type="project" value="UniProtKB-UniRule"/>
</dbReference>
<evidence type="ECO:0000313" key="16">
    <source>
        <dbReference type="EMBL" id="NEL56524.1"/>
    </source>
</evidence>
<dbReference type="Proteomes" id="UP000470470">
    <property type="component" value="Unassembled WGS sequence"/>
</dbReference>
<dbReference type="GO" id="GO:0006423">
    <property type="term" value="P:cysteinyl-tRNA aminoacylation"/>
    <property type="evidence" value="ECO:0007669"/>
    <property type="project" value="UniProtKB-UniRule"/>
</dbReference>
<keyword evidence="10 13" id="KW-0648">Protein biosynthesis</keyword>
<dbReference type="Pfam" id="PF09190">
    <property type="entry name" value="DALR_2"/>
    <property type="match status" value="1"/>
</dbReference>
<evidence type="ECO:0000256" key="4">
    <source>
        <dbReference type="ARBA" id="ARBA00022490"/>
    </source>
</evidence>
<dbReference type="InterPro" id="IPR015273">
    <property type="entry name" value="Cys-tRNA-synt_Ia_DALR"/>
</dbReference>
<comment type="cofactor">
    <cofactor evidence="13">
        <name>Zn(2+)</name>
        <dbReference type="ChEBI" id="CHEBI:29105"/>
    </cofactor>
    <text evidence="13">Binds 1 zinc ion per subunit.</text>
</comment>
<dbReference type="SMART" id="SM00840">
    <property type="entry name" value="DALR_2"/>
    <property type="match status" value="1"/>
</dbReference>
<keyword evidence="7 13" id="KW-0547">Nucleotide-binding</keyword>
<dbReference type="NCBIfam" id="TIGR00435">
    <property type="entry name" value="cysS"/>
    <property type="match status" value="1"/>
</dbReference>
<feature type="binding site" evidence="13">
    <location>
        <position position="237"/>
    </location>
    <ligand>
        <name>Zn(2+)</name>
        <dbReference type="ChEBI" id="CHEBI:29105"/>
    </ligand>
</feature>
<comment type="subunit">
    <text evidence="3 13">Monomer.</text>
</comment>
<keyword evidence="6 13" id="KW-0479">Metal-binding</keyword>
<keyword evidence="11 13" id="KW-0030">Aminoacyl-tRNA synthetase</keyword>
<feature type="region of interest" description="Disordered" evidence="14">
    <location>
        <begin position="157"/>
        <end position="176"/>
    </location>
</feature>
<keyword evidence="4 13" id="KW-0963">Cytoplasm</keyword>
<dbReference type="GO" id="GO:0005829">
    <property type="term" value="C:cytosol"/>
    <property type="evidence" value="ECO:0007669"/>
    <property type="project" value="TreeGrafter"/>
</dbReference>
<keyword evidence="5 13" id="KW-0436">Ligase</keyword>
<dbReference type="SUPFAM" id="SSF52374">
    <property type="entry name" value="Nucleotidylyl transferase"/>
    <property type="match status" value="1"/>
</dbReference>
<accession>A0A7K3WJA0</accession>
<dbReference type="EC" id="6.1.1.16" evidence="13"/>
<dbReference type="Gene3D" id="3.40.50.620">
    <property type="entry name" value="HUPs"/>
    <property type="match status" value="1"/>
</dbReference>
<organism evidence="16 17">
    <name type="scientific">Goekera deserti</name>
    <dbReference type="NCBI Taxonomy" id="2497753"/>
    <lineage>
        <taxon>Bacteria</taxon>
        <taxon>Bacillati</taxon>
        <taxon>Actinomycetota</taxon>
        <taxon>Actinomycetes</taxon>
        <taxon>Geodermatophilales</taxon>
        <taxon>Geodermatophilaceae</taxon>
        <taxon>Goekera</taxon>
    </lineage>
</organism>
<sequence>MTLRLYDTATRAVRDFTPLRAGQVSVYVCGLTVQGPPHVGHVRAALAFDVLRRWLTHGGLDVVYVRNVTDIDDKILTKAEANGVPWWDWAYRNELACTRAYDVLGTWAPTYEPRATGHVPEMIELMQRLIDRGHAYAAGGDVYFDVRSFPAYGELTGQRADDLQPAADTDTDDRKRDPRDFALWKAHKPGEPESASWATPWGRGRPGWHLECSAMAGKYLGSEFDIHGGGLDLRFPHHENEQAQSRAAGDPFARYWLHNGWVTLGGEKMSKSMGNTALVEDVVTRVRPVELRYYLVTPHYRSTVEFTDTALEEAASAYRRLESFVRRAVERVGSTEVGAVPDAFAAALDDDLGTPAAIAVVHEHVTAGNTALAEDDDEALVVAVGAVRAMLGVLGLDPLDPQWATGGGQDNRLAQVTDGLVSLALEQRQAARARKDFAAADAIRDQLTTLGVTVEDTPHGPRWAVTR</sequence>
<comment type="similarity">
    <text evidence="2 13">Belongs to the class-I aminoacyl-tRNA synthetase family.</text>
</comment>
<feature type="binding site" evidence="13">
    <location>
        <position position="241"/>
    </location>
    <ligand>
        <name>Zn(2+)</name>
        <dbReference type="ChEBI" id="CHEBI:29105"/>
    </ligand>
</feature>
<evidence type="ECO:0000259" key="15">
    <source>
        <dbReference type="SMART" id="SM00840"/>
    </source>
</evidence>
<dbReference type="CDD" id="cd00672">
    <property type="entry name" value="CysRS_core"/>
    <property type="match status" value="1"/>
</dbReference>
<evidence type="ECO:0000256" key="7">
    <source>
        <dbReference type="ARBA" id="ARBA00022741"/>
    </source>
</evidence>
<dbReference type="InterPro" id="IPR009080">
    <property type="entry name" value="tRNAsynth_Ia_anticodon-bd"/>
</dbReference>
<dbReference type="InterPro" id="IPR014729">
    <property type="entry name" value="Rossmann-like_a/b/a_fold"/>
</dbReference>
<evidence type="ECO:0000256" key="6">
    <source>
        <dbReference type="ARBA" id="ARBA00022723"/>
    </source>
</evidence>
<dbReference type="GO" id="GO:0005524">
    <property type="term" value="F:ATP binding"/>
    <property type="evidence" value="ECO:0007669"/>
    <property type="project" value="UniProtKB-UniRule"/>
</dbReference>
<dbReference type="SUPFAM" id="SSF47323">
    <property type="entry name" value="Anticodon-binding domain of a subclass of class I aminoacyl-tRNA synthetases"/>
    <property type="match status" value="1"/>
</dbReference>
<dbReference type="InterPro" id="IPR056411">
    <property type="entry name" value="CysS_C"/>
</dbReference>
<dbReference type="Gene3D" id="1.20.120.1910">
    <property type="entry name" value="Cysteine-tRNA ligase, C-terminal anti-codon recognition domain"/>
    <property type="match status" value="1"/>
</dbReference>
<feature type="binding site" evidence="13">
    <location>
        <position position="271"/>
    </location>
    <ligand>
        <name>ATP</name>
        <dbReference type="ChEBI" id="CHEBI:30616"/>
    </ligand>
</feature>
<reference evidence="16 17" key="1">
    <citation type="submission" date="2020-02" db="EMBL/GenBank/DDBJ databases">
        <title>The whole genome sequence of CPCC 205119.</title>
        <authorList>
            <person name="Jiang Z."/>
        </authorList>
    </citation>
    <scope>NUCLEOTIDE SEQUENCE [LARGE SCALE GENOMIC DNA]</scope>
    <source>
        <strain evidence="16 17">CPCC 205119</strain>
    </source>
</reference>
<evidence type="ECO:0000256" key="12">
    <source>
        <dbReference type="ARBA" id="ARBA00047398"/>
    </source>
</evidence>
<dbReference type="InterPro" id="IPR032678">
    <property type="entry name" value="tRNA-synt_1_cat_dom"/>
</dbReference>
<dbReference type="GO" id="GO:0008270">
    <property type="term" value="F:zinc ion binding"/>
    <property type="evidence" value="ECO:0007669"/>
    <property type="project" value="UniProtKB-UniRule"/>
</dbReference>
<feature type="domain" description="Cysteinyl-tRNA synthetase class Ia DALR" evidence="15">
    <location>
        <begin position="343"/>
        <end position="405"/>
    </location>
</feature>
<evidence type="ECO:0000256" key="9">
    <source>
        <dbReference type="ARBA" id="ARBA00022840"/>
    </source>
</evidence>
<feature type="binding site" evidence="13">
    <location>
        <position position="212"/>
    </location>
    <ligand>
        <name>Zn(2+)</name>
        <dbReference type="ChEBI" id="CHEBI:29105"/>
    </ligand>
</feature>
<keyword evidence="8 13" id="KW-0862">Zinc</keyword>
<dbReference type="PANTHER" id="PTHR10890">
    <property type="entry name" value="CYSTEINYL-TRNA SYNTHETASE"/>
    <property type="match status" value="1"/>
</dbReference>
<comment type="catalytic activity">
    <reaction evidence="12 13">
        <text>tRNA(Cys) + L-cysteine + ATP = L-cysteinyl-tRNA(Cys) + AMP + diphosphate</text>
        <dbReference type="Rhea" id="RHEA:17773"/>
        <dbReference type="Rhea" id="RHEA-COMP:9661"/>
        <dbReference type="Rhea" id="RHEA-COMP:9679"/>
        <dbReference type="ChEBI" id="CHEBI:30616"/>
        <dbReference type="ChEBI" id="CHEBI:33019"/>
        <dbReference type="ChEBI" id="CHEBI:35235"/>
        <dbReference type="ChEBI" id="CHEBI:78442"/>
        <dbReference type="ChEBI" id="CHEBI:78517"/>
        <dbReference type="ChEBI" id="CHEBI:456215"/>
        <dbReference type="EC" id="6.1.1.16"/>
    </reaction>
</comment>
<dbReference type="Pfam" id="PF01406">
    <property type="entry name" value="tRNA-synt_1e"/>
    <property type="match status" value="1"/>
</dbReference>
<dbReference type="RefSeq" id="WP_162392997.1">
    <property type="nucleotide sequence ID" value="NZ_JAABOZ010000003.1"/>
</dbReference>
<dbReference type="FunFam" id="3.40.50.620:FF:000068">
    <property type="entry name" value="Cysteine--tRNA ligase"/>
    <property type="match status" value="1"/>
</dbReference>
<feature type="short sequence motif" description="'KMSKS' region" evidence="13">
    <location>
        <begin position="268"/>
        <end position="272"/>
    </location>
</feature>